<reference evidence="2 3" key="1">
    <citation type="submission" date="2021-04" db="EMBL/GenBank/DDBJ databases">
        <title>Genomics, taxonomy and metabolism of representatives of sulfur bacteria of the genus Thiothrix: Thiothrix fructosivorans QT, Thiothrix unzii A1T and three new species, Thiothrix subterranea sp. nov., Thiothrix litoralis sp. nov. and 'Candidatus Thiothrix anitrata' sp. nov.</title>
        <authorList>
            <person name="Ravin N.V."/>
            <person name="Smolyakov D."/>
            <person name="Rudenko T.S."/>
            <person name="Mardanov A.V."/>
            <person name="Beletsky A.V."/>
            <person name="Markov N.D."/>
            <person name="Fomenkov A.I."/>
            <person name="Roberts R.J."/>
            <person name="Karnachuk O.V."/>
            <person name="Novikov A."/>
            <person name="Grabovich M.Y."/>
        </authorList>
    </citation>
    <scope>NUCLEOTIDE SEQUENCE [LARGE SCALE GENOMIC DNA]</scope>
    <source>
        <strain evidence="2 3">AS</strain>
    </source>
</reference>
<proteinExistence type="predicted"/>
<accession>A0ABX7WN65</accession>
<organism evidence="2 3">
    <name type="scientific">Thiothrix litoralis</name>
    <dbReference type="NCBI Taxonomy" id="2891210"/>
    <lineage>
        <taxon>Bacteria</taxon>
        <taxon>Pseudomonadati</taxon>
        <taxon>Pseudomonadota</taxon>
        <taxon>Gammaproteobacteria</taxon>
        <taxon>Thiotrichales</taxon>
        <taxon>Thiotrichaceae</taxon>
        <taxon>Thiothrix</taxon>
    </lineage>
</organism>
<keyword evidence="3" id="KW-1185">Reference proteome</keyword>
<protein>
    <submittedName>
        <fullName evidence="2">CRISPR system precrRNA processing endoribonuclease RAMP protein Cas6</fullName>
    </submittedName>
</protein>
<gene>
    <name evidence="2" type="primary">cas6</name>
    <name evidence="2" type="ORF">J9253_12460</name>
</gene>
<dbReference type="EMBL" id="CP072801">
    <property type="protein sequence ID" value="QTR44830.1"/>
    <property type="molecule type" value="Genomic_DNA"/>
</dbReference>
<feature type="domain" description="CRISPR-associated protein Cas6 C-terminal" evidence="1">
    <location>
        <begin position="187"/>
        <end position="309"/>
    </location>
</feature>
<dbReference type="Proteomes" id="UP000672039">
    <property type="component" value="Chromosome"/>
</dbReference>
<sequence length="328" mass="36191">MPDFSLPVARYRFTFRALTSIQFPAYAGSTWRGAFGHALRHTVCITREPDCRNCLLWRSCVYSQVFETPAGHEPLLQKVSAAPHPYIMQPLATSGRQYAPGESFVLHLTLLGAAIEHLPYLIHAMRQVGERGIGKGDGRYALEAVAQETVAGSDVWQTIHTPGGSLQALPGSVPLIPPLPEQVRVVLQTPLRLLQEGTPIRSGRFNFQLFMNTVMRRISLLHAYHAGVELPGDFKALSQQAAGVALHAVDLRWHEWSRYSNRQQNKVQMGGLVGSFALVGAGLEDFWPWLWLGQWVHAGKGAVMGMGEYALHGEGEENPLCPPAAKED</sequence>
<dbReference type="Pfam" id="PF10040">
    <property type="entry name" value="CRISPR_Cas6"/>
    <property type="match status" value="1"/>
</dbReference>
<evidence type="ECO:0000259" key="1">
    <source>
        <dbReference type="Pfam" id="PF10040"/>
    </source>
</evidence>
<evidence type="ECO:0000313" key="2">
    <source>
        <dbReference type="EMBL" id="QTR44830.1"/>
    </source>
</evidence>
<name>A0ABX7WN65_9GAMM</name>
<dbReference type="RefSeq" id="WP_210221276.1">
    <property type="nucleotide sequence ID" value="NZ_CP072801.1"/>
</dbReference>
<dbReference type="InterPro" id="IPR019267">
    <property type="entry name" value="CRISPR-assoc_Cas6_C"/>
</dbReference>
<evidence type="ECO:0000313" key="3">
    <source>
        <dbReference type="Proteomes" id="UP000672039"/>
    </source>
</evidence>